<organism evidence="12 19">
    <name type="scientific">Rotaria magnacalcarata</name>
    <dbReference type="NCBI Taxonomy" id="392030"/>
    <lineage>
        <taxon>Eukaryota</taxon>
        <taxon>Metazoa</taxon>
        <taxon>Spiralia</taxon>
        <taxon>Gnathifera</taxon>
        <taxon>Rotifera</taxon>
        <taxon>Eurotatoria</taxon>
        <taxon>Bdelloidea</taxon>
        <taxon>Philodinida</taxon>
        <taxon>Philodinidae</taxon>
        <taxon>Rotaria</taxon>
    </lineage>
</organism>
<dbReference type="EMBL" id="CAJOBI010004643">
    <property type="protein sequence ID" value="CAF4008357.1"/>
    <property type="molecule type" value="Genomic_DNA"/>
</dbReference>
<proteinExistence type="inferred from homology"/>
<feature type="domain" description="Resistance to inhibitors of cholinesterase protein 3 N-terminal" evidence="9">
    <location>
        <begin position="16"/>
        <end position="156"/>
    </location>
</feature>
<evidence type="ECO:0000256" key="1">
    <source>
        <dbReference type="ARBA" id="ARBA00004586"/>
    </source>
</evidence>
<dbReference type="Proteomes" id="UP000663866">
    <property type="component" value="Unassembled WGS sequence"/>
</dbReference>
<dbReference type="EMBL" id="CAJNOW010020360">
    <property type="protein sequence ID" value="CAF1678785.1"/>
    <property type="molecule type" value="Genomic_DNA"/>
</dbReference>
<keyword evidence="6 8" id="KW-0472">Membrane</keyword>
<name>A0A816LAP7_9BILA</name>
<evidence type="ECO:0000313" key="18">
    <source>
        <dbReference type="EMBL" id="CAF4234697.1"/>
    </source>
</evidence>
<dbReference type="GO" id="GO:0045202">
    <property type="term" value="C:synapse"/>
    <property type="evidence" value="ECO:0007669"/>
    <property type="project" value="GOC"/>
</dbReference>
<dbReference type="Proteomes" id="UP000681967">
    <property type="component" value="Unassembled WGS sequence"/>
</dbReference>
<dbReference type="GO" id="GO:0043005">
    <property type="term" value="C:neuron projection"/>
    <property type="evidence" value="ECO:0007669"/>
    <property type="project" value="TreeGrafter"/>
</dbReference>
<evidence type="ECO:0000259" key="9">
    <source>
        <dbReference type="Pfam" id="PF15361"/>
    </source>
</evidence>
<evidence type="ECO:0000313" key="17">
    <source>
        <dbReference type="EMBL" id="CAF4108821.1"/>
    </source>
</evidence>
<dbReference type="Proteomes" id="UP000663842">
    <property type="component" value="Unassembled WGS sequence"/>
</dbReference>
<dbReference type="EMBL" id="CAJNRE010000897">
    <property type="protein sequence ID" value="CAF1933386.1"/>
    <property type="molecule type" value="Genomic_DNA"/>
</dbReference>
<dbReference type="EMBL" id="CAJOBH010008286">
    <property type="protein sequence ID" value="CAF4108821.1"/>
    <property type="molecule type" value="Genomic_DNA"/>
</dbReference>
<dbReference type="Proteomes" id="UP000663887">
    <property type="component" value="Unassembled WGS sequence"/>
</dbReference>
<evidence type="ECO:0000256" key="3">
    <source>
        <dbReference type="ARBA" id="ARBA00022692"/>
    </source>
</evidence>
<evidence type="ECO:0000256" key="5">
    <source>
        <dbReference type="ARBA" id="ARBA00022989"/>
    </source>
</evidence>
<dbReference type="OrthoDB" id="10070774at2759"/>
<evidence type="ECO:0000256" key="7">
    <source>
        <dbReference type="SAM" id="MobiDB-lite"/>
    </source>
</evidence>
<accession>A0A816LAP7</accession>
<feature type="region of interest" description="Disordered" evidence="7">
    <location>
        <begin position="267"/>
        <end position="329"/>
    </location>
</feature>
<evidence type="ECO:0000313" key="19">
    <source>
        <dbReference type="Proteomes" id="UP000663824"/>
    </source>
</evidence>
<reference evidence="12" key="1">
    <citation type="submission" date="2021-02" db="EMBL/GenBank/DDBJ databases">
        <authorList>
            <person name="Nowell W R."/>
        </authorList>
    </citation>
    <scope>NUCLEOTIDE SEQUENCE</scope>
</reference>
<dbReference type="EMBL" id="CAJNOV010003867">
    <property type="protein sequence ID" value="CAF1155906.1"/>
    <property type="molecule type" value="Genomic_DNA"/>
</dbReference>
<dbReference type="PROSITE" id="PS51257">
    <property type="entry name" value="PROKAR_LIPOPROTEIN"/>
    <property type="match status" value="1"/>
</dbReference>
<keyword evidence="4" id="KW-0256">Endoplasmic reticulum</keyword>
<evidence type="ECO:0000313" key="15">
    <source>
        <dbReference type="EMBL" id="CAF4008357.1"/>
    </source>
</evidence>
<keyword evidence="3 8" id="KW-0812">Transmembrane</keyword>
<evidence type="ECO:0000313" key="14">
    <source>
        <dbReference type="EMBL" id="CAF2156216.1"/>
    </source>
</evidence>
<evidence type="ECO:0000256" key="4">
    <source>
        <dbReference type="ARBA" id="ARBA00022824"/>
    </source>
</evidence>
<dbReference type="AlphaFoldDB" id="A0A816LAP7"/>
<evidence type="ECO:0000313" key="16">
    <source>
        <dbReference type="EMBL" id="CAF4022715.1"/>
    </source>
</evidence>
<evidence type="ECO:0000313" key="11">
    <source>
        <dbReference type="EMBL" id="CAF1678785.1"/>
    </source>
</evidence>
<comment type="caution">
    <text evidence="12">The sequence shown here is derived from an EMBL/GenBank/DDBJ whole genome shotgun (WGS) entry which is preliminary data.</text>
</comment>
<evidence type="ECO:0000256" key="8">
    <source>
        <dbReference type="SAM" id="Phobius"/>
    </source>
</evidence>
<dbReference type="Proteomes" id="UP000676336">
    <property type="component" value="Unassembled WGS sequence"/>
</dbReference>
<feature type="transmembrane region" description="Helical" evidence="8">
    <location>
        <begin position="9"/>
        <end position="30"/>
    </location>
</feature>
<dbReference type="InterPro" id="IPR032763">
    <property type="entry name" value="RIC3_N"/>
</dbReference>
<dbReference type="Pfam" id="PF15361">
    <property type="entry name" value="RIC3"/>
    <property type="match status" value="1"/>
</dbReference>
<keyword evidence="5 8" id="KW-1133">Transmembrane helix</keyword>
<comment type="subcellular location">
    <subcellularLocation>
        <location evidence="1">Endoplasmic reticulum membrane</location>
    </subcellularLocation>
</comment>
<evidence type="ECO:0000313" key="12">
    <source>
        <dbReference type="EMBL" id="CAF1933386.1"/>
    </source>
</evidence>
<dbReference type="Proteomes" id="UP000663856">
    <property type="component" value="Unassembled WGS sequence"/>
</dbReference>
<evidence type="ECO:0000256" key="2">
    <source>
        <dbReference type="ARBA" id="ARBA00008538"/>
    </source>
</evidence>
<feature type="region of interest" description="Disordered" evidence="7">
    <location>
        <begin position="47"/>
        <end position="97"/>
    </location>
</feature>
<keyword evidence="20" id="KW-1185">Reference proteome</keyword>
<dbReference type="GO" id="GO:0005789">
    <property type="term" value="C:endoplasmic reticulum membrane"/>
    <property type="evidence" value="ECO:0007669"/>
    <property type="project" value="UniProtKB-SubCell"/>
</dbReference>
<dbReference type="EMBL" id="CAJNRF010014311">
    <property type="protein sequence ID" value="CAF2156216.1"/>
    <property type="molecule type" value="Genomic_DNA"/>
</dbReference>
<dbReference type="EMBL" id="CAJNRG010008261">
    <property type="protein sequence ID" value="CAF2102753.1"/>
    <property type="molecule type" value="Genomic_DNA"/>
</dbReference>
<dbReference type="Proteomes" id="UP000663824">
    <property type="component" value="Unassembled WGS sequence"/>
</dbReference>
<dbReference type="PANTHER" id="PTHR21723">
    <property type="entry name" value="RESISTANCE TO INHIBITORS OF CHOLINESTERASE PROTEIN 3 RIC3"/>
    <property type="match status" value="1"/>
</dbReference>
<gene>
    <name evidence="17" type="ORF">BYL167_LOCUS19494</name>
    <name evidence="10" type="ORF">CJN711_LOCUS9764</name>
    <name evidence="11" type="ORF">KQP761_LOCUS36040</name>
    <name evidence="12" type="ORF">MBJ925_LOCUS4627</name>
    <name evidence="16" type="ORF">OVN521_LOCUS16300</name>
    <name evidence="15" type="ORF">SMN809_LOCUS12333</name>
    <name evidence="18" type="ORF">UXM345_LOCUS29844</name>
    <name evidence="14" type="ORF">WKI299_LOCUS31360</name>
    <name evidence="13" type="ORF">XDN619_LOCUS19007</name>
</gene>
<sequence length="329" mass="37332">MSLLTRPSVVFAIVFGCFAVLVPRIFLPLFRSKPAVSRLHEFDQSFQRPTPVVPNKENSDSVEHIPGTPPHMRGAHPNMRMHHPGANGRHPGASEQSGSKSIVTLALPMYTVGIGVFFIYTCFKYWSKKDCDGNKRKNRYSNESVPWKSEKRKNEYDLLDKDSEGEDNKEDFYSGLDPDYVEFLKLKKQKALEAERVMTDEQKQMHHALEEMKKSLSFISSKLVAKENRENLDNTEIVQLQERLASTEAQMCKILSALDVASEKVNTITKTTSRSPKPDDENNCCTSRSSSEDESNSDHNQCLSSSDEENPPDQVVEDEDDEAQENHDE</sequence>
<dbReference type="EMBL" id="CAJOBF010007518">
    <property type="protein sequence ID" value="CAF4234697.1"/>
    <property type="molecule type" value="Genomic_DNA"/>
</dbReference>
<protein>
    <recommendedName>
        <fullName evidence="9">Resistance to inhibitors of cholinesterase protein 3 N-terminal domain-containing protein</fullName>
    </recommendedName>
</protein>
<dbReference type="PANTHER" id="PTHR21723:SF3">
    <property type="entry name" value="PROTEIN RIC-3"/>
    <property type="match status" value="1"/>
</dbReference>
<dbReference type="GO" id="GO:0043025">
    <property type="term" value="C:neuronal cell body"/>
    <property type="evidence" value="ECO:0007669"/>
    <property type="project" value="TreeGrafter"/>
</dbReference>
<dbReference type="GO" id="GO:0034394">
    <property type="term" value="P:protein localization to cell surface"/>
    <property type="evidence" value="ECO:0007669"/>
    <property type="project" value="TreeGrafter"/>
</dbReference>
<feature type="compositionally biased region" description="Acidic residues" evidence="7">
    <location>
        <begin position="306"/>
        <end position="323"/>
    </location>
</feature>
<dbReference type="Proteomes" id="UP000663834">
    <property type="component" value="Unassembled WGS sequence"/>
</dbReference>
<evidence type="ECO:0000313" key="20">
    <source>
        <dbReference type="Proteomes" id="UP000663866"/>
    </source>
</evidence>
<dbReference type="GO" id="GO:0007271">
    <property type="term" value="P:synaptic transmission, cholinergic"/>
    <property type="evidence" value="ECO:0007669"/>
    <property type="project" value="TreeGrafter"/>
</dbReference>
<evidence type="ECO:0000256" key="6">
    <source>
        <dbReference type="ARBA" id="ARBA00023136"/>
    </source>
</evidence>
<dbReference type="EMBL" id="CAJOBG010002692">
    <property type="protein sequence ID" value="CAF4022715.1"/>
    <property type="molecule type" value="Genomic_DNA"/>
</dbReference>
<dbReference type="Proteomes" id="UP000663855">
    <property type="component" value="Unassembled WGS sequence"/>
</dbReference>
<comment type="similarity">
    <text evidence="2">Belongs to the ric-3 family.</text>
</comment>
<feature type="transmembrane region" description="Helical" evidence="8">
    <location>
        <begin position="107"/>
        <end position="127"/>
    </location>
</feature>
<dbReference type="InterPro" id="IPR026160">
    <property type="entry name" value="Ric3"/>
</dbReference>
<evidence type="ECO:0000313" key="13">
    <source>
        <dbReference type="EMBL" id="CAF2102753.1"/>
    </source>
</evidence>
<evidence type="ECO:0000313" key="10">
    <source>
        <dbReference type="EMBL" id="CAF1155906.1"/>
    </source>
</evidence>